<protein>
    <submittedName>
        <fullName evidence="2">Uncharacterized protein</fullName>
    </submittedName>
</protein>
<name>A0ABV5INU5_9ACTN</name>
<feature type="transmembrane region" description="Helical" evidence="1">
    <location>
        <begin position="53"/>
        <end position="77"/>
    </location>
</feature>
<keyword evidence="1" id="KW-0472">Membrane</keyword>
<reference evidence="2 3" key="1">
    <citation type="submission" date="2024-09" db="EMBL/GenBank/DDBJ databases">
        <authorList>
            <person name="Sun Q."/>
            <person name="Mori K."/>
        </authorList>
    </citation>
    <scope>NUCLEOTIDE SEQUENCE [LARGE SCALE GENOMIC DNA]</scope>
    <source>
        <strain evidence="2 3">CCM 3426</strain>
    </source>
</reference>
<dbReference type="RefSeq" id="WP_189649493.1">
    <property type="nucleotide sequence ID" value="NZ_BMRC01000010.1"/>
</dbReference>
<keyword evidence="1" id="KW-0812">Transmembrane</keyword>
<gene>
    <name evidence="2" type="ORF">ACFFV7_31345</name>
</gene>
<accession>A0ABV5INU5</accession>
<evidence type="ECO:0000313" key="2">
    <source>
        <dbReference type="EMBL" id="MFB9205728.1"/>
    </source>
</evidence>
<sequence>MQVTVRLDGEAPTAPALSSLERQLRGDSAIRGAEIRPLPGPPEPGTMNGTVDALMVAVSAASGGLGVAIVQAVAGWLRTQRHSFTVKVSHGERTLELTVDAAKDPEKVMEVARRLAEMLEPPAS</sequence>
<dbReference type="EMBL" id="JBHMEI010000030">
    <property type="protein sequence ID" value="MFB9205728.1"/>
    <property type="molecule type" value="Genomic_DNA"/>
</dbReference>
<proteinExistence type="predicted"/>
<evidence type="ECO:0000313" key="3">
    <source>
        <dbReference type="Proteomes" id="UP001589647"/>
    </source>
</evidence>
<dbReference type="InterPro" id="IPR045428">
    <property type="entry name" value="EACC1"/>
</dbReference>
<evidence type="ECO:0000256" key="1">
    <source>
        <dbReference type="SAM" id="Phobius"/>
    </source>
</evidence>
<keyword evidence="3" id="KW-1185">Reference proteome</keyword>
<keyword evidence="1" id="KW-1133">Transmembrane helix</keyword>
<dbReference type="Proteomes" id="UP001589647">
    <property type="component" value="Unassembled WGS sequence"/>
</dbReference>
<comment type="caution">
    <text evidence="2">The sequence shown here is derived from an EMBL/GenBank/DDBJ whole genome shotgun (WGS) entry which is preliminary data.</text>
</comment>
<organism evidence="2 3">
    <name type="scientific">Nonomuraea spiralis</name>
    <dbReference type="NCBI Taxonomy" id="46182"/>
    <lineage>
        <taxon>Bacteria</taxon>
        <taxon>Bacillati</taxon>
        <taxon>Actinomycetota</taxon>
        <taxon>Actinomycetes</taxon>
        <taxon>Streptosporangiales</taxon>
        <taxon>Streptosporangiaceae</taxon>
        <taxon>Nonomuraea</taxon>
    </lineage>
</organism>
<dbReference type="Pfam" id="PF19953">
    <property type="entry name" value="EACC1"/>
    <property type="match status" value="1"/>
</dbReference>